<name>A0AAD2A0K0_9LAMI</name>
<dbReference type="SMART" id="SM00743">
    <property type="entry name" value="Agenet"/>
    <property type="match status" value="2"/>
</dbReference>
<reference evidence="3" key="1">
    <citation type="submission" date="2023-05" db="EMBL/GenBank/DDBJ databases">
        <authorList>
            <person name="Huff M."/>
        </authorList>
    </citation>
    <scope>NUCLEOTIDE SEQUENCE</scope>
</reference>
<evidence type="ECO:0000256" key="1">
    <source>
        <dbReference type="SAM" id="MobiDB-lite"/>
    </source>
</evidence>
<organism evidence="3 4">
    <name type="scientific">Fraxinus pennsylvanica</name>
    <dbReference type="NCBI Taxonomy" id="56036"/>
    <lineage>
        <taxon>Eukaryota</taxon>
        <taxon>Viridiplantae</taxon>
        <taxon>Streptophyta</taxon>
        <taxon>Embryophyta</taxon>
        <taxon>Tracheophyta</taxon>
        <taxon>Spermatophyta</taxon>
        <taxon>Magnoliopsida</taxon>
        <taxon>eudicotyledons</taxon>
        <taxon>Gunneridae</taxon>
        <taxon>Pentapetalae</taxon>
        <taxon>asterids</taxon>
        <taxon>lamiids</taxon>
        <taxon>Lamiales</taxon>
        <taxon>Oleaceae</taxon>
        <taxon>Oleeae</taxon>
        <taxon>Fraxinus</taxon>
    </lineage>
</organism>
<feature type="domain" description="Agenet" evidence="2">
    <location>
        <begin position="218"/>
        <end position="274"/>
    </location>
</feature>
<feature type="domain" description="Agenet" evidence="2">
    <location>
        <begin position="129"/>
        <end position="195"/>
    </location>
</feature>
<accession>A0AAD2A0K0</accession>
<dbReference type="EMBL" id="OU503051">
    <property type="protein sequence ID" value="CAI9779088.1"/>
    <property type="molecule type" value="Genomic_DNA"/>
</dbReference>
<gene>
    <name evidence="3" type="ORF">FPE_LOCUS26518</name>
</gene>
<dbReference type="CDD" id="cd20405">
    <property type="entry name" value="Tudor_Agenet_AtDUF_rpt1_3"/>
    <property type="match status" value="1"/>
</dbReference>
<evidence type="ECO:0000259" key="2">
    <source>
        <dbReference type="SMART" id="SM00743"/>
    </source>
</evidence>
<feature type="region of interest" description="Disordered" evidence="1">
    <location>
        <begin position="83"/>
        <end position="114"/>
    </location>
</feature>
<evidence type="ECO:0000313" key="4">
    <source>
        <dbReference type="Proteomes" id="UP000834106"/>
    </source>
</evidence>
<sequence>MQLNPFVCSGLFDNDDVKPFDITRTKGYWKQKVLRNNFPPLETSDDDMKVEGTHSVAVGGRPKKRLCCSKEKEINLHFADKTESTDASLRDQSGGPFSSEGGMGKSRLKGGHSSVSLSGQDAMLPICMQNLTIGSQVEVISQDSGIRGCWFRALIIKRHKDKVKVKYQDIKDADDDARNLEEWVLASRLAVEDELGIRICGRTIIRPLPLSYWGRLSNIINVGSIVDAWWHDAWWEGIVVKKESEDELQVYFPGEKKEQIFSSGDLRHSREWYENGWKCLKETQEIVSILSSYKNKQSVENSSDINLADAYKNRDHVETNGNNALPVKIVVGLGDSIASIDDKSMELKIARDLTKYLVGQLRWKSSGKRRRSRSPVHNVHDGANSSDWGIQAFDGFFANSSFKVDLDNCKYAIDALHTSTVVSSFPNLVV</sequence>
<dbReference type="Proteomes" id="UP000834106">
    <property type="component" value="Chromosome 16"/>
</dbReference>
<dbReference type="InterPro" id="IPR008395">
    <property type="entry name" value="Agenet-like_dom"/>
</dbReference>
<proteinExistence type="predicted"/>
<dbReference type="InterPro" id="IPR014002">
    <property type="entry name" value="Agenet_dom_plant"/>
</dbReference>
<keyword evidence="4" id="KW-1185">Reference proteome</keyword>
<dbReference type="Pfam" id="PF05641">
    <property type="entry name" value="Agenet"/>
    <property type="match status" value="1"/>
</dbReference>
<dbReference type="PANTHER" id="PTHR31917">
    <property type="entry name" value="AGENET DOMAIN-CONTAINING PROTEIN-RELATED"/>
    <property type="match status" value="1"/>
</dbReference>
<dbReference type="AlphaFoldDB" id="A0AAD2A0K0"/>
<dbReference type="PANTHER" id="PTHR31917:SF58">
    <property type="entry name" value="AGENET AND BROMO-ADJACENT HOMOLOGY (BAH) DOMAIN-CONTAINING PROTEIN"/>
    <property type="match status" value="1"/>
</dbReference>
<evidence type="ECO:0000313" key="3">
    <source>
        <dbReference type="EMBL" id="CAI9779088.1"/>
    </source>
</evidence>
<protein>
    <recommendedName>
        <fullName evidence="2">Agenet domain-containing protein</fullName>
    </recommendedName>
</protein>